<dbReference type="GO" id="GO:0016491">
    <property type="term" value="F:oxidoreductase activity"/>
    <property type="evidence" value="ECO:0007669"/>
    <property type="project" value="UniProtKB-KW"/>
</dbReference>
<dbReference type="Proteomes" id="UP000267418">
    <property type="component" value="Unassembled WGS sequence"/>
</dbReference>
<dbReference type="OrthoDB" id="9803333at2"/>
<protein>
    <submittedName>
        <fullName evidence="4">SDR family oxidoreductase</fullName>
    </submittedName>
</protein>
<gene>
    <name evidence="4" type="ORF">EJP69_14150</name>
</gene>
<evidence type="ECO:0000256" key="1">
    <source>
        <dbReference type="ARBA" id="ARBA00006484"/>
    </source>
</evidence>
<organism evidence="4 5">
    <name type="scientific">Variovorax gossypii</name>
    <dbReference type="NCBI Taxonomy" id="1679495"/>
    <lineage>
        <taxon>Bacteria</taxon>
        <taxon>Pseudomonadati</taxon>
        <taxon>Pseudomonadota</taxon>
        <taxon>Betaproteobacteria</taxon>
        <taxon>Burkholderiales</taxon>
        <taxon>Comamonadaceae</taxon>
        <taxon>Variovorax</taxon>
    </lineage>
</organism>
<dbReference type="InterPro" id="IPR057326">
    <property type="entry name" value="KR_dom"/>
</dbReference>
<evidence type="ECO:0000256" key="2">
    <source>
        <dbReference type="ARBA" id="ARBA00023002"/>
    </source>
</evidence>
<sequence length="248" mass="25740">MQISLDSKVAVVTGASSGIGTAIARQFVECGARVVITGRKQDTIEQAAERIGPNCLGLAADVSNRADMERLAAIIRERFGRLDVVVANAAVGANARLGEITEEKFSKVIGTNLLGVVHTVQVALPLMKPGGSVILIGSTASHEAPVSMSVYGAAKAGLGAFTKTWIKDLQGSGIRINTISPGAIDTPSLREALGAVSDESRIQTLAAKSPLGRIGSIDEVANVVTFFASDFTSYINGTELYVDGGLKV</sequence>
<accession>A0A3S0JXQ8</accession>
<dbReference type="RefSeq" id="WP_126470726.1">
    <property type="nucleotide sequence ID" value="NZ_RXOE01000002.1"/>
</dbReference>
<keyword evidence="2" id="KW-0560">Oxidoreductase</keyword>
<dbReference type="PRINTS" id="PR00081">
    <property type="entry name" value="GDHRDH"/>
</dbReference>
<dbReference type="SUPFAM" id="SSF51735">
    <property type="entry name" value="NAD(P)-binding Rossmann-fold domains"/>
    <property type="match status" value="1"/>
</dbReference>
<dbReference type="FunFam" id="3.40.50.720:FF:000084">
    <property type="entry name" value="Short-chain dehydrogenase reductase"/>
    <property type="match status" value="1"/>
</dbReference>
<dbReference type="EMBL" id="RXOE01000002">
    <property type="protein sequence ID" value="RTQ35501.1"/>
    <property type="molecule type" value="Genomic_DNA"/>
</dbReference>
<evidence type="ECO:0000259" key="3">
    <source>
        <dbReference type="SMART" id="SM00822"/>
    </source>
</evidence>
<comment type="caution">
    <text evidence="4">The sequence shown here is derived from an EMBL/GenBank/DDBJ whole genome shotgun (WGS) entry which is preliminary data.</text>
</comment>
<comment type="similarity">
    <text evidence="1">Belongs to the short-chain dehydrogenases/reductases (SDR) family.</text>
</comment>
<feature type="domain" description="Ketoreductase" evidence="3">
    <location>
        <begin position="8"/>
        <end position="190"/>
    </location>
</feature>
<dbReference type="PANTHER" id="PTHR43639">
    <property type="entry name" value="OXIDOREDUCTASE, SHORT-CHAIN DEHYDROGENASE/REDUCTASE FAMILY (AFU_ORTHOLOGUE AFUA_5G02870)"/>
    <property type="match status" value="1"/>
</dbReference>
<evidence type="ECO:0000313" key="4">
    <source>
        <dbReference type="EMBL" id="RTQ35501.1"/>
    </source>
</evidence>
<dbReference type="CDD" id="cd05233">
    <property type="entry name" value="SDR_c"/>
    <property type="match status" value="1"/>
</dbReference>
<dbReference type="SMART" id="SM00822">
    <property type="entry name" value="PKS_KR"/>
    <property type="match status" value="1"/>
</dbReference>
<dbReference type="AlphaFoldDB" id="A0A3S0JXQ8"/>
<dbReference type="InterPro" id="IPR036291">
    <property type="entry name" value="NAD(P)-bd_dom_sf"/>
</dbReference>
<reference evidence="4 5" key="1">
    <citation type="submission" date="2018-12" db="EMBL/GenBank/DDBJ databases">
        <title>The genome of Variovorax gossypii DSM 100435.</title>
        <authorList>
            <person name="Gao J."/>
            <person name="Sun J."/>
        </authorList>
    </citation>
    <scope>NUCLEOTIDE SEQUENCE [LARGE SCALE GENOMIC DNA]</scope>
    <source>
        <strain evidence="4 5">DSM 100435</strain>
    </source>
</reference>
<dbReference type="Gene3D" id="3.40.50.720">
    <property type="entry name" value="NAD(P)-binding Rossmann-like Domain"/>
    <property type="match status" value="1"/>
</dbReference>
<keyword evidence="5" id="KW-1185">Reference proteome</keyword>
<evidence type="ECO:0000313" key="5">
    <source>
        <dbReference type="Proteomes" id="UP000267418"/>
    </source>
</evidence>
<name>A0A3S0JXQ8_9BURK</name>
<dbReference type="Pfam" id="PF13561">
    <property type="entry name" value="adh_short_C2"/>
    <property type="match status" value="1"/>
</dbReference>
<dbReference type="PANTHER" id="PTHR43639:SF1">
    <property type="entry name" value="SHORT-CHAIN DEHYDROGENASE_REDUCTASE FAMILY PROTEIN"/>
    <property type="match status" value="1"/>
</dbReference>
<dbReference type="InterPro" id="IPR002347">
    <property type="entry name" value="SDR_fam"/>
</dbReference>
<proteinExistence type="inferred from homology"/>
<dbReference type="PRINTS" id="PR00080">
    <property type="entry name" value="SDRFAMILY"/>
</dbReference>